<feature type="chain" id="PRO_5026654826" evidence="1">
    <location>
        <begin position="19"/>
        <end position="116"/>
    </location>
</feature>
<evidence type="ECO:0000313" key="2">
    <source>
        <dbReference type="EMBL" id="CAB4273234.1"/>
    </source>
</evidence>
<sequence length="116" mass="12784">MRLGREILLLRILRLVLNLRTLGKLDFGIIVVIWLVQDDVHGLFSFNVDVAFSSADFRGANVVLHDPEPPDIGQMELNEGESHLVTSGASNEDEHDSVGDAVGLAGMLIDFDVRRC</sequence>
<gene>
    <name evidence="2" type="ORF">CURHAP_LOCUS20562</name>
</gene>
<organism evidence="2 3">
    <name type="scientific">Prunus armeniaca</name>
    <name type="common">Apricot</name>
    <name type="synonym">Armeniaca vulgaris</name>
    <dbReference type="NCBI Taxonomy" id="36596"/>
    <lineage>
        <taxon>Eukaryota</taxon>
        <taxon>Viridiplantae</taxon>
        <taxon>Streptophyta</taxon>
        <taxon>Embryophyta</taxon>
        <taxon>Tracheophyta</taxon>
        <taxon>Spermatophyta</taxon>
        <taxon>Magnoliopsida</taxon>
        <taxon>eudicotyledons</taxon>
        <taxon>Gunneridae</taxon>
        <taxon>Pentapetalae</taxon>
        <taxon>rosids</taxon>
        <taxon>fabids</taxon>
        <taxon>Rosales</taxon>
        <taxon>Rosaceae</taxon>
        <taxon>Amygdaloideae</taxon>
        <taxon>Amygdaleae</taxon>
        <taxon>Prunus</taxon>
    </lineage>
</organism>
<proteinExistence type="predicted"/>
<dbReference type="EMBL" id="CAEKDK010000003">
    <property type="protein sequence ID" value="CAB4273234.1"/>
    <property type="molecule type" value="Genomic_DNA"/>
</dbReference>
<dbReference type="AlphaFoldDB" id="A0A6J5UCS5"/>
<evidence type="ECO:0000313" key="3">
    <source>
        <dbReference type="Proteomes" id="UP000507222"/>
    </source>
</evidence>
<keyword evidence="1" id="KW-0732">Signal</keyword>
<reference evidence="2 3" key="1">
    <citation type="submission" date="2020-05" db="EMBL/GenBank/DDBJ databases">
        <authorList>
            <person name="Campoy J."/>
            <person name="Schneeberger K."/>
            <person name="Spophaly S."/>
        </authorList>
    </citation>
    <scope>NUCLEOTIDE SEQUENCE [LARGE SCALE GENOMIC DNA]</scope>
    <source>
        <strain evidence="2">PruArmRojPasFocal</strain>
    </source>
</reference>
<feature type="signal peptide" evidence="1">
    <location>
        <begin position="1"/>
        <end position="18"/>
    </location>
</feature>
<name>A0A6J5UCS5_PRUAR</name>
<protein>
    <submittedName>
        <fullName evidence="2">Uncharacterized protein</fullName>
    </submittedName>
</protein>
<dbReference type="Proteomes" id="UP000507222">
    <property type="component" value="Unassembled WGS sequence"/>
</dbReference>
<accession>A0A6J5UCS5</accession>
<evidence type="ECO:0000256" key="1">
    <source>
        <dbReference type="SAM" id="SignalP"/>
    </source>
</evidence>